<dbReference type="GO" id="GO:0019867">
    <property type="term" value="C:outer membrane"/>
    <property type="evidence" value="ECO:0007669"/>
    <property type="project" value="InterPro"/>
</dbReference>
<dbReference type="InterPro" id="IPR006315">
    <property type="entry name" value="OM_autotransptr_brl_dom"/>
</dbReference>
<evidence type="ECO:0000313" key="2">
    <source>
        <dbReference type="EMBL" id="SHO66095.1"/>
    </source>
</evidence>
<dbReference type="Proteomes" id="UP000186406">
    <property type="component" value="Unassembled WGS sequence"/>
</dbReference>
<sequence length="985" mass="100353">MENRTCNGGAPLRWGCRLAVIGLGLGGVATATRAESPRPETPTTYQTLNFGSNGTFLTGIRGDNIVGNYTIPGTDDTGGLYYNMAAQTWSPMPEPTPNGANFPGAIGSSPYGPNFGTPDGILRVVGSYQTTVSAPYDLSYLYDAAQPAGQRITPLVYPDPGTFYTIAHSTFGNLVVGNYDTRLATGNAFIYNIDTGTYTTNNIPGAISTTAYGVYGDKIAGGYGEIMVGGGLHAEHGYIYDLTTGTYETYDHPGAVATHFEGITSAGRSGEYNLVANWITADGTVHPAVMHIDALGKTSWYEIDIPGKVVSSNSAYGDNVVGIYIDSNGINGYIATIPGIYNPIRNTGALTSDADNAAALSGRKGDDIVNTGTVQVTGNGGVGIRGETYGVLTNSGTVIATGIVGAAAEMHGLYGTLLNSGTLQAPAVADALRIGPDSVGSVIVNTGIIDGRIAATGGLQKRFENAGWIGVTGTGVPITDLFGGTFVQTPVGTFAVRVSDSGNDQLGVVGTVRLAGTLQATFLGTSFAPTTTLIGATEGVTGVFDRFVTVDLPALFKATLNYAPTEVTMNVASNLVGLPNLTTNERQVGATVDGIINTTTNDLLTTLPDALAPLYDVSASDLPGALAALSGEAYASEQSVLVGDGFYLRQALLSRLRQGAYAGAGDATAALGFGGPVVAKAGASAAPSATTSPSATASPSASAPASGSTFEGTMWAQAFGGWSDYKGGSGTSSVDASIGGFVSGLDAKVGDWLFGAALGYSRSNAKVDALASSSDVDSLLMALYAGTSIGRLNLRGGASYAFNDIDASRTIAYPGFAQQASAVHGGGTAQVFGEVGYGFALGPVALEPFAGLAYVHVDTDDFSEADASAGLTGSAGSMGVGYSSLGLRIATTLELPAGMSLQPHASVSWDYAFGDLSPSARMSFLSAPATGFTVTGAPLSQNTALIDIGADLRIGAQAQLGLAYVGQFGSDITTNAVQANLTWRF</sequence>
<dbReference type="Gene3D" id="2.40.128.130">
    <property type="entry name" value="Autotransporter beta-domain"/>
    <property type="match status" value="1"/>
</dbReference>
<proteinExistence type="predicted"/>
<protein>
    <submittedName>
        <fullName evidence="2">Outer membrane autotransporter barrel domain-containing protein</fullName>
    </submittedName>
</protein>
<reference evidence="2 3" key="1">
    <citation type="submission" date="2016-12" db="EMBL/GenBank/DDBJ databases">
        <authorList>
            <person name="Song W.-J."/>
            <person name="Kurnit D.M."/>
        </authorList>
    </citation>
    <scope>NUCLEOTIDE SEQUENCE [LARGE SCALE GENOMIC DNA]</scope>
    <source>
        <strain evidence="2 3">DSM 19599</strain>
    </source>
</reference>
<feature type="domain" description="Autotransporter" evidence="1">
    <location>
        <begin position="707"/>
        <end position="985"/>
    </location>
</feature>
<dbReference type="EMBL" id="FRXO01000005">
    <property type="protein sequence ID" value="SHO66095.1"/>
    <property type="molecule type" value="Genomic_DNA"/>
</dbReference>
<gene>
    <name evidence="2" type="ORF">SAMN02745172_02747</name>
</gene>
<dbReference type="InterPro" id="IPR005546">
    <property type="entry name" value="Autotransporte_beta"/>
</dbReference>
<organism evidence="2 3">
    <name type="scientific">Pseudoxanthobacter soli DSM 19599</name>
    <dbReference type="NCBI Taxonomy" id="1123029"/>
    <lineage>
        <taxon>Bacteria</taxon>
        <taxon>Pseudomonadati</taxon>
        <taxon>Pseudomonadota</taxon>
        <taxon>Alphaproteobacteria</taxon>
        <taxon>Hyphomicrobiales</taxon>
        <taxon>Segnochrobactraceae</taxon>
        <taxon>Pseudoxanthobacter</taxon>
    </lineage>
</organism>
<dbReference type="AlphaFoldDB" id="A0A1M7ZMI0"/>
<evidence type="ECO:0000313" key="3">
    <source>
        <dbReference type="Proteomes" id="UP000186406"/>
    </source>
</evidence>
<dbReference type="Pfam" id="PF03797">
    <property type="entry name" value="Autotransporter"/>
    <property type="match status" value="1"/>
</dbReference>
<name>A0A1M7ZMI0_9HYPH</name>
<dbReference type="RefSeq" id="WP_073629589.1">
    <property type="nucleotide sequence ID" value="NZ_FRXO01000005.1"/>
</dbReference>
<evidence type="ECO:0000259" key="1">
    <source>
        <dbReference type="PROSITE" id="PS51208"/>
    </source>
</evidence>
<accession>A0A1M7ZMI0</accession>
<keyword evidence="3" id="KW-1185">Reference proteome</keyword>
<dbReference type="STRING" id="1123029.SAMN02745172_02747"/>
<dbReference type="OrthoDB" id="9804931at2"/>
<dbReference type="NCBIfam" id="TIGR01414">
    <property type="entry name" value="autotrans_barl"/>
    <property type="match status" value="1"/>
</dbReference>
<dbReference type="SUPFAM" id="SSF103515">
    <property type="entry name" value="Autotransporter"/>
    <property type="match status" value="1"/>
</dbReference>
<dbReference type="InterPro" id="IPR036709">
    <property type="entry name" value="Autotransporte_beta_dom_sf"/>
</dbReference>
<dbReference type="SMART" id="SM00869">
    <property type="entry name" value="Autotransporter"/>
    <property type="match status" value="1"/>
</dbReference>
<dbReference type="PROSITE" id="PS51208">
    <property type="entry name" value="AUTOTRANSPORTER"/>
    <property type="match status" value="1"/>
</dbReference>